<gene>
    <name evidence="1" type="ORF">BCF59_0708</name>
</gene>
<dbReference type="AlphaFoldDB" id="A0A4R7UD78"/>
<dbReference type="EMBL" id="SOCN01000005">
    <property type="protein sequence ID" value="TDV22859.1"/>
    <property type="molecule type" value="Genomic_DNA"/>
</dbReference>
<accession>A0A4R7UD78</accession>
<protein>
    <recommendedName>
        <fullName evidence="3">Sugar-phosphate nucleotidyltransferase</fullName>
    </recommendedName>
</protein>
<dbReference type="GO" id="GO:0032259">
    <property type="term" value="P:methylation"/>
    <property type="evidence" value="ECO:0007669"/>
    <property type="project" value="InterPro"/>
</dbReference>
<name>A0A4R7UD78_9BACT</name>
<comment type="caution">
    <text evidence="1">The sequence shown here is derived from an EMBL/GenBank/DDBJ whole genome shotgun (WGS) entry which is preliminary data.</text>
</comment>
<evidence type="ECO:0000313" key="2">
    <source>
        <dbReference type="Proteomes" id="UP000295757"/>
    </source>
</evidence>
<dbReference type="Proteomes" id="UP000295757">
    <property type="component" value="Unassembled WGS sequence"/>
</dbReference>
<dbReference type="InterPro" id="IPR002052">
    <property type="entry name" value="DNA_methylase_N6_adenine_CS"/>
</dbReference>
<evidence type="ECO:0008006" key="3">
    <source>
        <dbReference type="Google" id="ProtNLM"/>
    </source>
</evidence>
<dbReference type="GO" id="GO:0008168">
    <property type="term" value="F:methyltransferase activity"/>
    <property type="evidence" value="ECO:0007669"/>
    <property type="project" value="InterPro"/>
</dbReference>
<dbReference type="OrthoDB" id="9774673at2"/>
<dbReference type="PROSITE" id="PS00092">
    <property type="entry name" value="N6_MTASE"/>
    <property type="match status" value="1"/>
</dbReference>
<dbReference type="RefSeq" id="WP_134111269.1">
    <property type="nucleotide sequence ID" value="NZ_SOCN01000005.1"/>
</dbReference>
<reference evidence="1 2" key="1">
    <citation type="submission" date="2019-03" db="EMBL/GenBank/DDBJ databases">
        <title>Genomic Encyclopedia of Archaeal and Bacterial Type Strains, Phase II (KMG-II): from individual species to whole genera.</title>
        <authorList>
            <person name="Goeker M."/>
        </authorList>
    </citation>
    <scope>NUCLEOTIDE SEQUENCE [LARGE SCALE GENOMIC DNA]</scope>
    <source>
        <strain evidence="1 2">ATCC 35214</strain>
    </source>
</reference>
<organism evidence="1 2">
    <name type="scientific">Mycoplasmopsis mustelae</name>
    <dbReference type="NCBI Taxonomy" id="171289"/>
    <lineage>
        <taxon>Bacteria</taxon>
        <taxon>Bacillati</taxon>
        <taxon>Mycoplasmatota</taxon>
        <taxon>Mycoplasmoidales</taxon>
        <taxon>Metamycoplasmataceae</taxon>
        <taxon>Mycoplasmopsis</taxon>
    </lineage>
</organism>
<dbReference type="GO" id="GO:0003676">
    <property type="term" value="F:nucleic acid binding"/>
    <property type="evidence" value="ECO:0007669"/>
    <property type="project" value="InterPro"/>
</dbReference>
<evidence type="ECO:0000313" key="1">
    <source>
        <dbReference type="EMBL" id="TDV22859.1"/>
    </source>
</evidence>
<sequence length="223" mass="26774">MKLIKQVLQNLENQENVAQNISFVKEYVLSSIDRGKNDITKAFRYANDDEWYTTKEDIQFFIDNAKIPKDKVIWCPFDLPTSNFVTIFKKNGYKVLSSHIFDGQDFYQYQPSKHWDIIVSNPPFRNKHNLLKRLLEFNKPWVLIFGIQALNSEKFCDFLQKFKRVQYVHLKRRMCFTKDYLNYDVMNLQRPSFASMWIANDLFDKDIQVWKGVDYKKDGKEYT</sequence>
<proteinExistence type="predicted"/>
<keyword evidence="2" id="KW-1185">Reference proteome</keyword>